<evidence type="ECO:0000256" key="1">
    <source>
        <dbReference type="ARBA" id="ARBA00010164"/>
    </source>
</evidence>
<feature type="domain" description="HipA-like C-terminal" evidence="4">
    <location>
        <begin position="144"/>
        <end position="387"/>
    </location>
</feature>
<feature type="domain" description="HipA N-terminal subdomain 1" evidence="5">
    <location>
        <begin position="15"/>
        <end position="102"/>
    </location>
</feature>
<evidence type="ECO:0000259" key="5">
    <source>
        <dbReference type="Pfam" id="PF13657"/>
    </source>
</evidence>
<reference evidence="7" key="1">
    <citation type="submission" date="2017-04" db="EMBL/GenBank/DDBJ databases">
        <title>Function of individual gut microbiota members based on whole genome sequencing of pure cultures obtained from chicken caecum.</title>
        <authorList>
            <person name="Medvecky M."/>
            <person name="Cejkova D."/>
            <person name="Polansky O."/>
            <person name="Karasova D."/>
            <person name="Kubasova T."/>
            <person name="Cizek A."/>
            <person name="Rychlik I."/>
        </authorList>
    </citation>
    <scope>NUCLEOTIDE SEQUENCE [LARGE SCALE GENOMIC DNA]</scope>
    <source>
        <strain evidence="7">An5</strain>
    </source>
</reference>
<dbReference type="OrthoDB" id="3182374at2"/>
<dbReference type="PANTHER" id="PTHR37419">
    <property type="entry name" value="SERINE/THREONINE-PROTEIN KINASE TOXIN HIPA"/>
    <property type="match status" value="1"/>
</dbReference>
<keyword evidence="2" id="KW-0808">Transferase</keyword>
<evidence type="ECO:0000313" key="7">
    <source>
        <dbReference type="Proteomes" id="UP000195781"/>
    </source>
</evidence>
<proteinExistence type="inferred from homology"/>
<comment type="caution">
    <text evidence="6">The sequence shown here is derived from an EMBL/GenBank/DDBJ whole genome shotgun (WGS) entry which is preliminary data.</text>
</comment>
<evidence type="ECO:0000259" key="4">
    <source>
        <dbReference type="Pfam" id="PF07804"/>
    </source>
</evidence>
<dbReference type="GO" id="GO:0004674">
    <property type="term" value="F:protein serine/threonine kinase activity"/>
    <property type="evidence" value="ECO:0007669"/>
    <property type="project" value="TreeGrafter"/>
</dbReference>
<evidence type="ECO:0000256" key="2">
    <source>
        <dbReference type="ARBA" id="ARBA00022679"/>
    </source>
</evidence>
<dbReference type="NCBIfam" id="TIGR03071">
    <property type="entry name" value="couple_hipA"/>
    <property type="match status" value="1"/>
</dbReference>
<dbReference type="AlphaFoldDB" id="A0A1Y3XVQ2"/>
<dbReference type="InterPro" id="IPR052028">
    <property type="entry name" value="HipA_Ser/Thr_kinase"/>
</dbReference>
<name>A0A1Y3XVQ2_9ACTN</name>
<dbReference type="GO" id="GO:0005829">
    <property type="term" value="C:cytosol"/>
    <property type="evidence" value="ECO:0007669"/>
    <property type="project" value="TreeGrafter"/>
</dbReference>
<gene>
    <name evidence="6" type="ORF">B5G02_01010</name>
</gene>
<protein>
    <submittedName>
        <fullName evidence="6">Phosphatidylinositol kinase</fullName>
    </submittedName>
</protein>
<dbReference type="Proteomes" id="UP000195781">
    <property type="component" value="Unassembled WGS sequence"/>
</dbReference>
<sequence length="430" mass="47014">MKDILIARLALDQMVPVGRISQDGSRFTYDSAYLARGDAIPLSLSIPLRDEAFDAPSFRPYFEGLLAEGMARQELAAELQISEDDYLGILVSCGRECIGDVVAYHVDDAPNTRYSGYDPISYEELCSMFRSRSELAAENAASRLSLAGTQNKIGLALPPQGDWAHGWLRPRGFAATTHILKTSYLRDLPEIEYLCMQAARACGVTVPDCQLLDLAQPVLAVSRFDRTAEVRDGLLRVIRFHQEDLAQALGCTPGSKYAELPGGTVRSIARLIRRRSTRPAHDIRQVAATILYSYVIGNCDAHLKNYSIRLSPARPGRPASFMLMPAYDLVSTTYFPRFSRDMAMEVGGVRDIDQVTPDALAMLADDLGVSSAVLKRLAKSIVTNIEATIRDAGDGAFGATLASTPYIAIDLIEDIEPRLGVLAAFCDAAR</sequence>
<dbReference type="Pfam" id="PF13657">
    <property type="entry name" value="Couple_hipA"/>
    <property type="match status" value="1"/>
</dbReference>
<keyword evidence="3 6" id="KW-0418">Kinase</keyword>
<dbReference type="InterPro" id="IPR012893">
    <property type="entry name" value="HipA-like_C"/>
</dbReference>
<organism evidence="6 7">
    <name type="scientific">[Collinsella] massiliensis</name>
    <dbReference type="NCBI Taxonomy" id="1232426"/>
    <lineage>
        <taxon>Bacteria</taxon>
        <taxon>Bacillati</taxon>
        <taxon>Actinomycetota</taxon>
        <taxon>Coriobacteriia</taxon>
        <taxon>Coriobacteriales</taxon>
        <taxon>Coriobacteriaceae</taxon>
        <taxon>Enorma</taxon>
    </lineage>
</organism>
<dbReference type="Pfam" id="PF07804">
    <property type="entry name" value="HipA_C"/>
    <property type="match status" value="1"/>
</dbReference>
<dbReference type="RefSeq" id="WP_094334831.1">
    <property type="nucleotide sequence ID" value="NZ_NFIE01000002.1"/>
</dbReference>
<accession>A0A1Y3XVQ2</accession>
<dbReference type="EMBL" id="NFIE01000002">
    <property type="protein sequence ID" value="OUN89643.1"/>
    <property type="molecule type" value="Genomic_DNA"/>
</dbReference>
<keyword evidence="7" id="KW-1185">Reference proteome</keyword>
<comment type="similarity">
    <text evidence="1">Belongs to the HipA Ser/Thr kinase family.</text>
</comment>
<dbReference type="InterPro" id="IPR017508">
    <property type="entry name" value="HipA_N1"/>
</dbReference>
<evidence type="ECO:0000256" key="3">
    <source>
        <dbReference type="ARBA" id="ARBA00022777"/>
    </source>
</evidence>
<dbReference type="PANTHER" id="PTHR37419:SF1">
    <property type="entry name" value="SERINE_THREONINE-PROTEIN KINASE TOXIN HIPA"/>
    <property type="match status" value="1"/>
</dbReference>
<evidence type="ECO:0000313" key="6">
    <source>
        <dbReference type="EMBL" id="OUN89643.1"/>
    </source>
</evidence>